<evidence type="ECO:0000313" key="2">
    <source>
        <dbReference type="EMBL" id="GIF05323.1"/>
    </source>
</evidence>
<proteinExistence type="predicted"/>
<dbReference type="EMBL" id="BOMW01000026">
    <property type="protein sequence ID" value="GIF05323.1"/>
    <property type="molecule type" value="Genomic_DNA"/>
</dbReference>
<accession>A0A919N6F6</accession>
<name>A0A919N6F6_9ACTN</name>
<keyword evidence="3" id="KW-1185">Reference proteome</keyword>
<organism evidence="2 3">
    <name type="scientific">Actinoplanes siamensis</name>
    <dbReference type="NCBI Taxonomy" id="1223317"/>
    <lineage>
        <taxon>Bacteria</taxon>
        <taxon>Bacillati</taxon>
        <taxon>Actinomycetota</taxon>
        <taxon>Actinomycetes</taxon>
        <taxon>Micromonosporales</taxon>
        <taxon>Micromonosporaceae</taxon>
        <taxon>Actinoplanes</taxon>
    </lineage>
</organism>
<dbReference type="RefSeq" id="WP_203679964.1">
    <property type="nucleotide sequence ID" value="NZ_BOMW01000026.1"/>
</dbReference>
<sequence>MHPPAWALANSTRLDFDEFGVAFASAWSQLKSRFLKLECWQRYWEAEGNRSQTAYDRGDIDTARELLRAEAEVDRPLYQDIRTRGIEYARVRLVQEPLTPYLKYELLSYRIRADLGENIEVVRRDDDARLPSEGHFDFLLFDRTTALIHDYGSAEVGRQTGGWLTRDSNVIARLEQTVADLRQQAVPLNEYLART</sequence>
<dbReference type="Pfam" id="PF21806">
    <property type="entry name" value="DUF6879"/>
    <property type="match status" value="1"/>
</dbReference>
<protein>
    <recommendedName>
        <fullName evidence="1">DUF6879 domain-containing protein</fullName>
    </recommendedName>
</protein>
<reference evidence="2" key="1">
    <citation type="submission" date="2021-01" db="EMBL/GenBank/DDBJ databases">
        <title>Whole genome shotgun sequence of Actinoplanes siamensis NBRC 109076.</title>
        <authorList>
            <person name="Komaki H."/>
            <person name="Tamura T."/>
        </authorList>
    </citation>
    <scope>NUCLEOTIDE SEQUENCE</scope>
    <source>
        <strain evidence="2">NBRC 109076</strain>
    </source>
</reference>
<comment type="caution">
    <text evidence="2">The sequence shown here is derived from an EMBL/GenBank/DDBJ whole genome shotgun (WGS) entry which is preliminary data.</text>
</comment>
<evidence type="ECO:0000259" key="1">
    <source>
        <dbReference type="Pfam" id="PF21806"/>
    </source>
</evidence>
<dbReference type="AlphaFoldDB" id="A0A919N6F6"/>
<dbReference type="Proteomes" id="UP000629619">
    <property type="component" value="Unassembled WGS sequence"/>
</dbReference>
<gene>
    <name evidence="2" type="ORF">Asi03nite_28610</name>
</gene>
<feature type="domain" description="DUF6879" evidence="1">
    <location>
        <begin position="23"/>
        <end position="193"/>
    </location>
</feature>
<dbReference type="InterPro" id="IPR049244">
    <property type="entry name" value="DUF6879"/>
</dbReference>
<evidence type="ECO:0000313" key="3">
    <source>
        <dbReference type="Proteomes" id="UP000629619"/>
    </source>
</evidence>